<dbReference type="GO" id="GO:0006397">
    <property type="term" value="P:mRNA processing"/>
    <property type="evidence" value="ECO:0007669"/>
    <property type="project" value="UniProtKB-KW"/>
</dbReference>
<name>A0A0L9UGR3_PHAAN</name>
<keyword evidence="3" id="KW-0747">Spliceosome</keyword>
<organism evidence="7 8">
    <name type="scientific">Phaseolus angularis</name>
    <name type="common">Azuki bean</name>
    <name type="synonym">Vigna angularis</name>
    <dbReference type="NCBI Taxonomy" id="3914"/>
    <lineage>
        <taxon>Eukaryota</taxon>
        <taxon>Viridiplantae</taxon>
        <taxon>Streptophyta</taxon>
        <taxon>Embryophyta</taxon>
        <taxon>Tracheophyta</taxon>
        <taxon>Spermatophyta</taxon>
        <taxon>Magnoliopsida</taxon>
        <taxon>eudicotyledons</taxon>
        <taxon>Gunneridae</taxon>
        <taxon>Pentapetalae</taxon>
        <taxon>rosids</taxon>
        <taxon>fabids</taxon>
        <taxon>Fabales</taxon>
        <taxon>Fabaceae</taxon>
        <taxon>Papilionoideae</taxon>
        <taxon>50 kb inversion clade</taxon>
        <taxon>NPAAA clade</taxon>
        <taxon>indigoferoid/millettioid clade</taxon>
        <taxon>Phaseoleae</taxon>
        <taxon>Vigna</taxon>
    </lineage>
</organism>
<evidence type="ECO:0000256" key="3">
    <source>
        <dbReference type="ARBA" id="ARBA00022728"/>
    </source>
</evidence>
<dbReference type="GO" id="GO:0005681">
    <property type="term" value="C:spliceosomal complex"/>
    <property type="evidence" value="ECO:0007669"/>
    <property type="project" value="UniProtKB-KW"/>
</dbReference>
<evidence type="ECO:0000256" key="5">
    <source>
        <dbReference type="ARBA" id="ARBA00023242"/>
    </source>
</evidence>
<comment type="subcellular location">
    <subcellularLocation>
        <location evidence="1">Nucleus</location>
    </subcellularLocation>
</comment>
<protein>
    <submittedName>
        <fullName evidence="6">Pre-mRNA-splicing factor SPF27-like protein</fullName>
    </submittedName>
</protein>
<dbReference type="Pfam" id="PF05700">
    <property type="entry name" value="BCAS2"/>
    <property type="match status" value="1"/>
</dbReference>
<sequence length="113" mass="13476">MAERSNGEVLTLEAPPSYNKLTSSDAEIIDALPYIDNDYTYPGVKLEVDRLVEDEMRRIFKKPTYFPKDFPPLPSSNFEVLFFSIQLFFWKFKSIQLFFWKFKMRYNTCNFDS</sequence>
<dbReference type="EMBL" id="CM003374">
    <property type="protein sequence ID" value="KOM41752.1"/>
    <property type="molecule type" value="Genomic_DNA"/>
</dbReference>
<evidence type="ECO:0000256" key="1">
    <source>
        <dbReference type="ARBA" id="ARBA00004123"/>
    </source>
</evidence>
<dbReference type="Gramene" id="KOM41752">
    <property type="protein sequence ID" value="KOM41752"/>
    <property type="gene ID" value="LR48_Vigan04g195000"/>
</dbReference>
<dbReference type="STRING" id="3914.A0A0L9UGR3"/>
<reference evidence="7" key="2">
    <citation type="submission" date="2015-02" db="EMBL/GenBank/DDBJ databases">
        <authorList>
            <person name="Chooi Y.-H."/>
        </authorList>
    </citation>
    <scope>NUCLEOTIDE SEQUENCE</scope>
    <source>
        <tissue evidence="7">Seedling</tissue>
    </source>
</reference>
<reference evidence="8" key="1">
    <citation type="journal article" date="2015" name="Proc. Natl. Acad. Sci. U.S.A.">
        <title>Genome sequencing of adzuki bean (Vigna angularis) provides insight into high starch and low fat accumulation and domestication.</title>
        <authorList>
            <person name="Yang K."/>
            <person name="Tian Z."/>
            <person name="Chen C."/>
            <person name="Luo L."/>
            <person name="Zhao B."/>
            <person name="Wang Z."/>
            <person name="Yu L."/>
            <person name="Li Y."/>
            <person name="Sun Y."/>
            <person name="Li W."/>
            <person name="Chen Y."/>
            <person name="Li Y."/>
            <person name="Zhang Y."/>
            <person name="Ai D."/>
            <person name="Zhao J."/>
            <person name="Shang C."/>
            <person name="Ma Y."/>
            <person name="Wu B."/>
            <person name="Wang M."/>
            <person name="Gao L."/>
            <person name="Sun D."/>
            <person name="Zhang P."/>
            <person name="Guo F."/>
            <person name="Wang W."/>
            <person name="Li Y."/>
            <person name="Wang J."/>
            <person name="Varshney R.K."/>
            <person name="Wang J."/>
            <person name="Ling H.Q."/>
            <person name="Wan P."/>
        </authorList>
    </citation>
    <scope>NUCLEOTIDE SEQUENCE</scope>
    <source>
        <strain evidence="8">cv. Jingnong 6</strain>
    </source>
</reference>
<evidence type="ECO:0000313" key="7">
    <source>
        <dbReference type="EMBL" id="KOM41752.1"/>
    </source>
</evidence>
<evidence type="ECO:0000313" key="9">
    <source>
        <dbReference type="Proteomes" id="UP000743370"/>
    </source>
</evidence>
<evidence type="ECO:0000313" key="8">
    <source>
        <dbReference type="Proteomes" id="UP000053144"/>
    </source>
</evidence>
<gene>
    <name evidence="6" type="ORF">HKW66_Vig0101510</name>
    <name evidence="7" type="ORF">LR48_Vigan04g195000</name>
</gene>
<dbReference type="EMBL" id="JABFOF010000004">
    <property type="protein sequence ID" value="KAG2399995.1"/>
    <property type="molecule type" value="Genomic_DNA"/>
</dbReference>
<keyword evidence="4" id="KW-0508">mRNA splicing</keyword>
<keyword evidence="5" id="KW-0539">Nucleus</keyword>
<evidence type="ECO:0000256" key="2">
    <source>
        <dbReference type="ARBA" id="ARBA00022664"/>
    </source>
</evidence>
<dbReference type="Proteomes" id="UP000053144">
    <property type="component" value="Chromosome 4"/>
</dbReference>
<reference evidence="6 9" key="3">
    <citation type="submission" date="2020-05" db="EMBL/GenBank/DDBJ databases">
        <title>Vigna angularis (adzuki bean) Var. LongXiaoDou No. 4 denovo assembly.</title>
        <authorList>
            <person name="Xiang H."/>
        </authorList>
    </citation>
    <scope>NUCLEOTIDE SEQUENCE [LARGE SCALE GENOMIC DNA]</scope>
    <source>
        <tissue evidence="6">Leaf</tissue>
    </source>
</reference>
<evidence type="ECO:0000256" key="4">
    <source>
        <dbReference type="ARBA" id="ARBA00023187"/>
    </source>
</evidence>
<proteinExistence type="predicted"/>
<accession>A0A0L9UGR3</accession>
<dbReference type="AlphaFoldDB" id="A0A0L9UGR3"/>
<dbReference type="Proteomes" id="UP000743370">
    <property type="component" value="Unassembled WGS sequence"/>
</dbReference>
<evidence type="ECO:0000313" key="6">
    <source>
        <dbReference type="EMBL" id="KAG2399995.1"/>
    </source>
</evidence>
<keyword evidence="2" id="KW-0507">mRNA processing</keyword>
<dbReference type="GO" id="GO:0008380">
    <property type="term" value="P:RNA splicing"/>
    <property type="evidence" value="ECO:0007669"/>
    <property type="project" value="UniProtKB-KW"/>
</dbReference>
<dbReference type="InterPro" id="IPR008409">
    <property type="entry name" value="SPF27"/>
</dbReference>